<keyword evidence="3" id="KW-1185">Reference proteome</keyword>
<organism evidence="2 3">
    <name type="scientific">Aequorivita ciconiae</name>
    <dbReference type="NCBI Taxonomy" id="2494375"/>
    <lineage>
        <taxon>Bacteria</taxon>
        <taxon>Pseudomonadati</taxon>
        <taxon>Bacteroidota</taxon>
        <taxon>Flavobacteriia</taxon>
        <taxon>Flavobacteriales</taxon>
        <taxon>Flavobacteriaceae</taxon>
        <taxon>Aequorivita</taxon>
    </lineage>
</organism>
<dbReference type="AlphaFoldDB" id="A0A410G051"/>
<reference evidence="2 3" key="1">
    <citation type="submission" date="2019-01" db="EMBL/GenBank/DDBJ databases">
        <title>Complete genome sequencing of Aequorivita sp. H23M31.</title>
        <authorList>
            <person name="Bae J.-W."/>
        </authorList>
    </citation>
    <scope>NUCLEOTIDE SEQUENCE [LARGE SCALE GENOMIC DNA]</scope>
    <source>
        <strain evidence="2 3">H23M31</strain>
    </source>
</reference>
<evidence type="ECO:0000313" key="3">
    <source>
        <dbReference type="Proteomes" id="UP000285517"/>
    </source>
</evidence>
<gene>
    <name evidence="2" type="ORF">EI546_02390</name>
</gene>
<sequence length="158" mass="18833">MGKELEIRERLAKHLEGGEAFMPVTKMLEKISFEDINTRPINLPYSFYELFFHIVFTQKDIVKFTCSDDYTEPKWPEYYWPREKVCNSKEDWESLKAEYTTDRERLKKFLLSESNSLIDPVKNGKDNQSLLREILLTIEHTAYHTGQLMILLRLLNLH</sequence>
<protein>
    <submittedName>
        <fullName evidence="2">DinB family protein</fullName>
    </submittedName>
</protein>
<dbReference type="KEGG" id="aev:EI546_02390"/>
<dbReference type="InterPro" id="IPR034660">
    <property type="entry name" value="DinB/YfiT-like"/>
</dbReference>
<evidence type="ECO:0000313" key="2">
    <source>
        <dbReference type="EMBL" id="QAA80645.1"/>
    </source>
</evidence>
<feature type="domain" description="DinB-like" evidence="1">
    <location>
        <begin position="25"/>
        <end position="148"/>
    </location>
</feature>
<proteinExistence type="predicted"/>
<evidence type="ECO:0000259" key="1">
    <source>
        <dbReference type="Pfam" id="PF12867"/>
    </source>
</evidence>
<name>A0A410G051_9FLAO</name>
<accession>A0A410G051</accession>
<dbReference type="RefSeq" id="WP_128249042.1">
    <property type="nucleotide sequence ID" value="NZ_CP034951.1"/>
</dbReference>
<dbReference type="Pfam" id="PF12867">
    <property type="entry name" value="DinB_2"/>
    <property type="match status" value="1"/>
</dbReference>
<dbReference type="Gene3D" id="1.20.120.450">
    <property type="entry name" value="dinb family like domain"/>
    <property type="match status" value="1"/>
</dbReference>
<dbReference type="Proteomes" id="UP000285517">
    <property type="component" value="Chromosome"/>
</dbReference>
<dbReference type="SUPFAM" id="SSF109854">
    <property type="entry name" value="DinB/YfiT-like putative metalloenzymes"/>
    <property type="match status" value="1"/>
</dbReference>
<dbReference type="InterPro" id="IPR024775">
    <property type="entry name" value="DinB-like"/>
</dbReference>
<dbReference type="OrthoDB" id="9798830at2"/>
<dbReference type="EMBL" id="CP034951">
    <property type="protein sequence ID" value="QAA80645.1"/>
    <property type="molecule type" value="Genomic_DNA"/>
</dbReference>